<dbReference type="InterPro" id="IPR011009">
    <property type="entry name" value="Kinase-like_dom_sf"/>
</dbReference>
<comment type="catalytic activity">
    <reaction evidence="1">
        <text>S-ubiquitinyl-[E2 ubiquitin-conjugating enzyme]-L-cysteine + [acceptor protein]-L-lysine = [E2 ubiquitin-conjugating enzyme]-L-cysteine + N(6)-ubiquitinyl-[acceptor protein]-L-lysine.</text>
        <dbReference type="EC" id="2.3.2.27"/>
    </reaction>
</comment>
<evidence type="ECO:0000256" key="5">
    <source>
        <dbReference type="ARBA" id="ARBA00022741"/>
    </source>
</evidence>
<evidence type="ECO:0000313" key="11">
    <source>
        <dbReference type="EMBL" id="WOL09153.1"/>
    </source>
</evidence>
<reference evidence="11 12" key="1">
    <citation type="submission" date="2023-10" db="EMBL/GenBank/DDBJ databases">
        <title>Chromosome-scale genome assembly provides insights into flower coloration mechanisms of Canna indica.</title>
        <authorList>
            <person name="Li C."/>
        </authorList>
    </citation>
    <scope>NUCLEOTIDE SEQUENCE [LARGE SCALE GENOMIC DNA]</scope>
    <source>
        <tissue evidence="11">Flower</tissue>
    </source>
</reference>
<dbReference type="InterPro" id="IPR001245">
    <property type="entry name" value="Ser-Thr/Tyr_kinase_cat_dom"/>
</dbReference>
<keyword evidence="6" id="KW-0418">Kinase</keyword>
<dbReference type="PROSITE" id="PS50011">
    <property type="entry name" value="PROTEIN_KINASE_DOM"/>
    <property type="match status" value="1"/>
</dbReference>
<evidence type="ECO:0000256" key="2">
    <source>
        <dbReference type="ARBA" id="ARBA00012483"/>
    </source>
</evidence>
<evidence type="ECO:0000256" key="3">
    <source>
        <dbReference type="ARBA" id="ARBA00022527"/>
    </source>
</evidence>
<dbReference type="EC" id="2.3.2.27" evidence="2"/>
<evidence type="ECO:0000259" key="10">
    <source>
        <dbReference type="PROSITE" id="PS50011"/>
    </source>
</evidence>
<dbReference type="SMART" id="SM00220">
    <property type="entry name" value="S_TKc"/>
    <property type="match status" value="1"/>
</dbReference>
<dbReference type="SUPFAM" id="SSF56112">
    <property type="entry name" value="Protein kinase-like (PK-like)"/>
    <property type="match status" value="1"/>
</dbReference>
<dbReference type="InterPro" id="IPR014729">
    <property type="entry name" value="Rossmann-like_a/b/a_fold"/>
</dbReference>
<keyword evidence="7" id="KW-0833">Ubl conjugation pathway</keyword>
<evidence type="ECO:0000256" key="4">
    <source>
        <dbReference type="ARBA" id="ARBA00022679"/>
    </source>
</evidence>
<dbReference type="AlphaFoldDB" id="A0AAQ3KHW9"/>
<organism evidence="11 12">
    <name type="scientific">Canna indica</name>
    <name type="common">Indian-shot</name>
    <dbReference type="NCBI Taxonomy" id="4628"/>
    <lineage>
        <taxon>Eukaryota</taxon>
        <taxon>Viridiplantae</taxon>
        <taxon>Streptophyta</taxon>
        <taxon>Embryophyta</taxon>
        <taxon>Tracheophyta</taxon>
        <taxon>Spermatophyta</taxon>
        <taxon>Magnoliopsida</taxon>
        <taxon>Liliopsida</taxon>
        <taxon>Zingiberales</taxon>
        <taxon>Cannaceae</taxon>
        <taxon>Canna</taxon>
    </lineage>
</organism>
<keyword evidence="12" id="KW-1185">Reference proteome</keyword>
<dbReference type="InterPro" id="IPR051348">
    <property type="entry name" value="U-box_ubiquitin_ligases"/>
</dbReference>
<dbReference type="GO" id="GO:0004672">
    <property type="term" value="F:protein kinase activity"/>
    <property type="evidence" value="ECO:0007669"/>
    <property type="project" value="InterPro"/>
</dbReference>
<keyword evidence="5 9" id="KW-0547">Nucleotide-binding</keyword>
<evidence type="ECO:0000256" key="7">
    <source>
        <dbReference type="ARBA" id="ARBA00022786"/>
    </source>
</evidence>
<dbReference type="PROSITE" id="PS00108">
    <property type="entry name" value="PROTEIN_KINASE_ST"/>
    <property type="match status" value="1"/>
</dbReference>
<feature type="binding site" evidence="9">
    <location>
        <position position="360"/>
    </location>
    <ligand>
        <name>ATP</name>
        <dbReference type="ChEBI" id="CHEBI:30616"/>
    </ligand>
</feature>
<accession>A0AAQ3KHW9</accession>
<evidence type="ECO:0000256" key="1">
    <source>
        <dbReference type="ARBA" id="ARBA00000900"/>
    </source>
</evidence>
<name>A0AAQ3KHW9_9LILI</name>
<proteinExistence type="predicted"/>
<gene>
    <name evidence="11" type="ORF">Cni_G17906</name>
</gene>
<keyword evidence="8 9" id="KW-0067">ATP-binding</keyword>
<dbReference type="Gene3D" id="3.30.200.20">
    <property type="entry name" value="Phosphorylase Kinase, domain 1"/>
    <property type="match status" value="1"/>
</dbReference>
<dbReference type="GO" id="GO:0061630">
    <property type="term" value="F:ubiquitin protein ligase activity"/>
    <property type="evidence" value="ECO:0007669"/>
    <property type="project" value="UniProtKB-EC"/>
</dbReference>
<evidence type="ECO:0000256" key="6">
    <source>
        <dbReference type="ARBA" id="ARBA00022777"/>
    </source>
</evidence>
<sequence length="631" mass="71086">MASYAGDAASEAAVAVAVAGDDSRSRRAVRWAAEHLVPHAHRVVLVHVIPAITSIPSPSGERVPVGRIGRDLVEMYVQDQKSKAQQVFFPFRGLCGTRNVETVVVEGENPAAALLKYVSDSGTKNLVLGSSSNWFRRVIKGPDVSTTLLKFSQISCNLFVVSHSKLIMKFVNQSVSKDPISTTGILTVSQKAFDQRRLGVQKSPVSDANSKTFLCGRDHEEGELVTYRRKPDFLACFKDTSSDKSSTEVINLKKLQNALAMYIQVCDDLVHTKKKVQLLYAECSQAENKLKEVKEAKQMVSPETVETIDSYFVKSNWRRRYSKYEIEVATDNFSEDKKIGEGSYGNVYKCNLDHTPVAIKVVLHDAWHKKEQFMREVEILSQLHHPHLVLLLGDCPENGCLVYEFMEKGSLEDQLFSKNSKRPLPWIIRFRILYEVACGLAFLHSNKPEPIVHRDLKPGNILLDKNYVSKIGDVGLAKLLSDVVPDGLTEYRETVLAGTFYYMDPEYQRTGTIRPKSDLYAWGVIALQLLTGKHPNGLIVSVENAIKEGNFSDVLDKSIRDWPLAEAERLAELALECSRLRCRDRPNLDSEILPELEEILNKAHTYFKLRQHNKDVPKHYICPILKVKNSN</sequence>
<dbReference type="Pfam" id="PF00582">
    <property type="entry name" value="Usp"/>
    <property type="match status" value="1"/>
</dbReference>
<dbReference type="Gene3D" id="1.10.510.10">
    <property type="entry name" value="Transferase(Phosphotransferase) domain 1"/>
    <property type="match status" value="1"/>
</dbReference>
<evidence type="ECO:0000256" key="9">
    <source>
        <dbReference type="PROSITE-ProRule" id="PRU10141"/>
    </source>
</evidence>
<dbReference type="PROSITE" id="PS00107">
    <property type="entry name" value="PROTEIN_KINASE_ATP"/>
    <property type="match status" value="1"/>
</dbReference>
<keyword evidence="4" id="KW-0808">Transferase</keyword>
<dbReference type="SUPFAM" id="SSF52402">
    <property type="entry name" value="Adenine nucleotide alpha hydrolases-like"/>
    <property type="match status" value="1"/>
</dbReference>
<dbReference type="PANTHER" id="PTHR45647:SF65">
    <property type="entry name" value="U-BOX DOMAIN-CONTAINING PROTEIN KINASE FAMILY PROTEIN"/>
    <property type="match status" value="1"/>
</dbReference>
<dbReference type="InterPro" id="IPR017441">
    <property type="entry name" value="Protein_kinase_ATP_BS"/>
</dbReference>
<dbReference type="CDD" id="cd01989">
    <property type="entry name" value="USP_STK_Ubox_N"/>
    <property type="match status" value="1"/>
</dbReference>
<dbReference type="InterPro" id="IPR008271">
    <property type="entry name" value="Ser/Thr_kinase_AS"/>
</dbReference>
<keyword evidence="3" id="KW-0723">Serine/threonine-protein kinase</keyword>
<dbReference type="Gene3D" id="3.40.50.620">
    <property type="entry name" value="HUPs"/>
    <property type="match status" value="1"/>
</dbReference>
<dbReference type="Pfam" id="PF07714">
    <property type="entry name" value="PK_Tyr_Ser-Thr"/>
    <property type="match status" value="1"/>
</dbReference>
<evidence type="ECO:0000256" key="8">
    <source>
        <dbReference type="ARBA" id="ARBA00022840"/>
    </source>
</evidence>
<evidence type="ECO:0000313" key="12">
    <source>
        <dbReference type="Proteomes" id="UP001327560"/>
    </source>
</evidence>
<dbReference type="InterPro" id="IPR000719">
    <property type="entry name" value="Prot_kinase_dom"/>
</dbReference>
<protein>
    <recommendedName>
        <fullName evidence="2">RING-type E3 ubiquitin transferase</fullName>
        <ecNumber evidence="2">2.3.2.27</ecNumber>
    </recommendedName>
</protein>
<dbReference type="EMBL" id="CP136894">
    <property type="protein sequence ID" value="WOL09153.1"/>
    <property type="molecule type" value="Genomic_DNA"/>
</dbReference>
<dbReference type="InterPro" id="IPR006016">
    <property type="entry name" value="UspA"/>
</dbReference>
<dbReference type="PANTHER" id="PTHR45647">
    <property type="entry name" value="OS02G0152300 PROTEIN"/>
    <property type="match status" value="1"/>
</dbReference>
<dbReference type="GO" id="GO:0005524">
    <property type="term" value="F:ATP binding"/>
    <property type="evidence" value="ECO:0007669"/>
    <property type="project" value="UniProtKB-UniRule"/>
</dbReference>
<dbReference type="Proteomes" id="UP001327560">
    <property type="component" value="Chromosome 5"/>
</dbReference>
<feature type="domain" description="Protein kinase" evidence="10">
    <location>
        <begin position="333"/>
        <end position="607"/>
    </location>
</feature>